<feature type="domain" description="VOC" evidence="1">
    <location>
        <begin position="7"/>
        <end position="120"/>
    </location>
</feature>
<evidence type="ECO:0000313" key="2">
    <source>
        <dbReference type="EMBL" id="RUQ81515.1"/>
    </source>
</evidence>
<dbReference type="InterPro" id="IPR037523">
    <property type="entry name" value="VOC_core"/>
</dbReference>
<comment type="caution">
    <text evidence="2">The sequence shown here is derived from an EMBL/GenBank/DDBJ whole genome shotgun (WGS) entry which is preliminary data.</text>
</comment>
<organism evidence="2 3">
    <name type="scientific">Legionella septentrionalis</name>
    <dbReference type="NCBI Taxonomy" id="2498109"/>
    <lineage>
        <taxon>Bacteria</taxon>
        <taxon>Pseudomonadati</taxon>
        <taxon>Pseudomonadota</taxon>
        <taxon>Gammaproteobacteria</taxon>
        <taxon>Legionellales</taxon>
        <taxon>Legionellaceae</taxon>
        <taxon>Legionella</taxon>
    </lineage>
</organism>
<dbReference type="InterPro" id="IPR029068">
    <property type="entry name" value="Glyas_Bleomycin-R_OHBP_Dase"/>
</dbReference>
<evidence type="ECO:0000259" key="1">
    <source>
        <dbReference type="PROSITE" id="PS51819"/>
    </source>
</evidence>
<accession>A0A433JGT5</accession>
<proteinExistence type="predicted"/>
<dbReference type="InterPro" id="IPR051332">
    <property type="entry name" value="Fosfomycin_Res_Enzymes"/>
</dbReference>
<dbReference type="Pfam" id="PF00903">
    <property type="entry name" value="Glyoxalase"/>
    <property type="match status" value="1"/>
</dbReference>
<dbReference type="Proteomes" id="UP000288012">
    <property type="component" value="Unassembled WGS sequence"/>
</dbReference>
<dbReference type="AlphaFoldDB" id="A0A433JGT5"/>
<dbReference type="InterPro" id="IPR004360">
    <property type="entry name" value="Glyas_Fos-R_dOase_dom"/>
</dbReference>
<dbReference type="PANTHER" id="PTHR36113:SF3">
    <property type="entry name" value="SLL5075 PROTEIN"/>
    <property type="match status" value="1"/>
</dbReference>
<dbReference type="PANTHER" id="PTHR36113">
    <property type="entry name" value="LYASE, PUTATIVE-RELATED-RELATED"/>
    <property type="match status" value="1"/>
</dbReference>
<sequence length="129" mass="14734">MLPKNASLRHVALAVNRLDECEQFYNLLGMRTELKTADYIYLAGNGDNISLHKVQSNFEVSQRLEHIGFALDSVQAVEQLFKDLQKNGLNILHPPKTFGIGSHSFSVFDPDGIEVEFTYHPPMWEYHDN</sequence>
<name>A0A433JGT5_9GAMM</name>
<keyword evidence="3" id="KW-1185">Reference proteome</keyword>
<dbReference type="PROSITE" id="PS51819">
    <property type="entry name" value="VOC"/>
    <property type="match status" value="1"/>
</dbReference>
<dbReference type="SUPFAM" id="SSF54593">
    <property type="entry name" value="Glyoxalase/Bleomycin resistance protein/Dihydroxybiphenyl dioxygenase"/>
    <property type="match status" value="1"/>
</dbReference>
<gene>
    <name evidence="2" type="ORF">EKM59_10500</name>
</gene>
<evidence type="ECO:0000313" key="3">
    <source>
        <dbReference type="Proteomes" id="UP000288012"/>
    </source>
</evidence>
<dbReference type="EMBL" id="RZGR01000040">
    <property type="protein sequence ID" value="RUQ81515.1"/>
    <property type="molecule type" value="Genomic_DNA"/>
</dbReference>
<protein>
    <submittedName>
        <fullName evidence="2">VOC family protein</fullName>
    </submittedName>
</protein>
<dbReference type="Gene3D" id="3.10.180.10">
    <property type="entry name" value="2,3-Dihydroxybiphenyl 1,2-Dioxygenase, domain 1"/>
    <property type="match status" value="1"/>
</dbReference>
<dbReference type="RefSeq" id="WP_127111512.1">
    <property type="nucleotide sequence ID" value="NZ_RZGR01000040.1"/>
</dbReference>
<reference evidence="2 3" key="1">
    <citation type="submission" date="2018-12" db="EMBL/GenBank/DDBJ databases">
        <title>Legionella sp,whole genome shotgun sequence.</title>
        <authorList>
            <person name="Wu H."/>
        </authorList>
    </citation>
    <scope>NUCLEOTIDE SEQUENCE [LARGE SCALE GENOMIC DNA]</scope>
    <source>
        <strain evidence="3">km714</strain>
    </source>
</reference>